<dbReference type="AlphaFoldDB" id="A0AAJ5UIW1"/>
<evidence type="ECO:0000313" key="2">
    <source>
        <dbReference type="EMBL" id="WCF29243.1"/>
    </source>
</evidence>
<keyword evidence="1" id="KW-1133">Transmembrane helix</keyword>
<dbReference type="EMBL" id="CP109886">
    <property type="protein sequence ID" value="WCF29243.1"/>
    <property type="molecule type" value="Genomic_DNA"/>
</dbReference>
<proteinExistence type="predicted"/>
<keyword evidence="1" id="KW-0812">Transmembrane</keyword>
<sequence>MLKIVEHYPAEGMSFKSLGDQGEVSASLSRFLIFPSVSSGYDEDKAVTLLADIEDFEEKLHFIRCSLSDSRSIFGEYFNKQDLEFLDDAIQKLDSFFLYFELCFFFFFLIFNSHLFLVKRFQKMSRLSLFDSDPLSAQQYISLMKTSFSTIESNVEIIQGVLVRMYRITSKVSNEFIFDKIQLMYINTMDIVSELEELKHRLSSLSYADY</sequence>
<feature type="transmembrane region" description="Helical" evidence="1">
    <location>
        <begin position="96"/>
        <end position="118"/>
    </location>
</feature>
<keyword evidence="1" id="KW-0472">Membrane</keyword>
<name>A0AAJ5UIW1_XYLFS</name>
<evidence type="ECO:0000313" key="3">
    <source>
        <dbReference type="Proteomes" id="UP001211513"/>
    </source>
</evidence>
<gene>
    <name evidence="2" type="ORF">OK117_05115</name>
</gene>
<dbReference type="RefSeq" id="WP_272143073.1">
    <property type="nucleotide sequence ID" value="NZ_CP109886.1"/>
</dbReference>
<reference evidence="2" key="1">
    <citation type="journal article" date="2022" name="Phytopathology">
        <title>Complete circularized genome resources of seven strains of Xylella fastidiosa subsp. fastidiosa using hybrid assembly reveals unknown plasmids.</title>
        <authorList>
            <person name="Velasco-Amo M.D.P."/>
            <person name="Arias-Giraldo L.F.F."/>
            <person name="Ecija M.R."/>
            <person name="De La Fuente L."/>
            <person name="Marco-Noales E."/>
            <person name="Moralejo E."/>
            <person name="Navas-Cort J.A."/>
            <person name="Landa B.B."/>
        </authorList>
    </citation>
    <scope>NUCLEOTIDE SEQUENCE</scope>
    <source>
        <strain evidence="2">CFBP8073</strain>
    </source>
</reference>
<accession>A0AAJ5UIW1</accession>
<dbReference type="Proteomes" id="UP001211513">
    <property type="component" value="Chromosome"/>
</dbReference>
<protein>
    <submittedName>
        <fullName evidence="2">Uncharacterized protein</fullName>
    </submittedName>
</protein>
<evidence type="ECO:0000256" key="1">
    <source>
        <dbReference type="SAM" id="Phobius"/>
    </source>
</evidence>
<reference evidence="2" key="2">
    <citation type="submission" date="2022-10" db="EMBL/GenBank/DDBJ databases">
        <authorList>
            <person name="Landa B."/>
            <person name="Arias-Giraldo L.F."/>
            <person name="Roman-Ecija M."/>
            <person name="Velasco-Amo M.P."/>
            <person name="De La Fuente L."/>
            <person name="Marco-Noales E."/>
            <person name="Moralejo E."/>
        </authorList>
    </citation>
    <scope>NUCLEOTIDE SEQUENCE</scope>
    <source>
        <strain evidence="2">CFBP8073</strain>
    </source>
</reference>
<organism evidence="2 3">
    <name type="scientific">Xylella fastidiosa subsp. fastidiosa</name>
    <dbReference type="NCBI Taxonomy" id="644356"/>
    <lineage>
        <taxon>Bacteria</taxon>
        <taxon>Pseudomonadati</taxon>
        <taxon>Pseudomonadota</taxon>
        <taxon>Gammaproteobacteria</taxon>
        <taxon>Lysobacterales</taxon>
        <taxon>Lysobacteraceae</taxon>
        <taxon>Xylella</taxon>
    </lineage>
</organism>